<protein>
    <submittedName>
        <fullName evidence="2">Uncharacterized protein</fullName>
    </submittedName>
</protein>
<evidence type="ECO:0000313" key="2">
    <source>
        <dbReference type="EMBL" id="TWF98367.1"/>
    </source>
</evidence>
<dbReference type="InterPro" id="IPR049749">
    <property type="entry name" value="SCO2521-like"/>
</dbReference>
<evidence type="ECO:0000313" key="3">
    <source>
        <dbReference type="Proteomes" id="UP000317940"/>
    </source>
</evidence>
<sequence>MTGPEERTGVLLGEVRTGLLQHSVELSRPAALQLLDLRHGERVRSSTRPNQQVRSPDLLTGVDCPLPTGSRRAVRGVGTALTHAVLTEGRVLQASVRARVGERGAGLRLPWGHYLARPGTVEPTGPVTDADLVGGHLLTGPPAGRLDLGALAERLLTDLQGRPQLDRRAPFKSRRTRLLWSCEPGPPAARFTIEDGTLRTLRLSLEQADPEAVTAFCEDLALHDWLLTTLVQLVDRSGLGSVPGAEPVLRLRPAVNHLLHLWMPGARVDRVLAQVWGHLESSPGFTRQWAAAVQRIRDQLALQAVGLAAPVGER</sequence>
<dbReference type="OrthoDB" id="3210171at2"/>
<dbReference type="NCBIfam" id="NF040565">
    <property type="entry name" value="SCO2521_fam"/>
    <property type="match status" value="1"/>
</dbReference>
<proteinExistence type="predicted"/>
<organism evidence="2 3">
    <name type="scientific">Kitasatospora viridis</name>
    <dbReference type="NCBI Taxonomy" id="281105"/>
    <lineage>
        <taxon>Bacteria</taxon>
        <taxon>Bacillati</taxon>
        <taxon>Actinomycetota</taxon>
        <taxon>Actinomycetes</taxon>
        <taxon>Kitasatosporales</taxon>
        <taxon>Streptomycetaceae</taxon>
        <taxon>Kitasatospora</taxon>
    </lineage>
</organism>
<keyword evidence="3" id="KW-1185">Reference proteome</keyword>
<name>A0A561UG76_9ACTN</name>
<dbReference type="Proteomes" id="UP000317940">
    <property type="component" value="Unassembled WGS sequence"/>
</dbReference>
<accession>A0A561UG76</accession>
<reference evidence="2 3" key="1">
    <citation type="submission" date="2019-06" db="EMBL/GenBank/DDBJ databases">
        <title>Sequencing the genomes of 1000 actinobacteria strains.</title>
        <authorList>
            <person name="Klenk H.-P."/>
        </authorList>
    </citation>
    <scope>NUCLEOTIDE SEQUENCE [LARGE SCALE GENOMIC DNA]</scope>
    <source>
        <strain evidence="2 3">DSM 44826</strain>
    </source>
</reference>
<feature type="region of interest" description="Disordered" evidence="1">
    <location>
        <begin position="42"/>
        <end position="62"/>
    </location>
</feature>
<gene>
    <name evidence="2" type="ORF">FHX73_112175</name>
</gene>
<dbReference type="AlphaFoldDB" id="A0A561UG76"/>
<dbReference type="RefSeq" id="WP_145904812.1">
    <property type="nucleotide sequence ID" value="NZ_BAAAMZ010000046.1"/>
</dbReference>
<comment type="caution">
    <text evidence="2">The sequence shown here is derived from an EMBL/GenBank/DDBJ whole genome shotgun (WGS) entry which is preliminary data.</text>
</comment>
<evidence type="ECO:0000256" key="1">
    <source>
        <dbReference type="SAM" id="MobiDB-lite"/>
    </source>
</evidence>
<dbReference type="EMBL" id="VIWT01000001">
    <property type="protein sequence ID" value="TWF98367.1"/>
    <property type="molecule type" value="Genomic_DNA"/>
</dbReference>